<keyword evidence="3" id="KW-1185">Reference proteome</keyword>
<evidence type="ECO:0000313" key="2">
    <source>
        <dbReference type="EMBL" id="QEV36549.1"/>
    </source>
</evidence>
<gene>
    <name evidence="2" type="ORF">CP977_00515</name>
</gene>
<proteinExistence type="predicted"/>
<evidence type="ECO:0008006" key="4">
    <source>
        <dbReference type="Google" id="ProtNLM"/>
    </source>
</evidence>
<dbReference type="Proteomes" id="UP000326029">
    <property type="component" value="Chromosome"/>
</dbReference>
<feature type="compositionally biased region" description="Basic residues" evidence="1">
    <location>
        <begin position="36"/>
        <end position="48"/>
    </location>
</feature>
<reference evidence="2 3" key="1">
    <citation type="submission" date="2017-09" db="EMBL/GenBank/DDBJ databases">
        <authorList>
            <person name="Lee N."/>
            <person name="Cho B.-K."/>
        </authorList>
    </citation>
    <scope>NUCLEOTIDE SEQUENCE [LARGE SCALE GENOMIC DNA]</scope>
    <source>
        <strain evidence="2 3">ATCC 19740</strain>
    </source>
</reference>
<accession>A0ABX6BMP8</accession>
<evidence type="ECO:0000256" key="1">
    <source>
        <dbReference type="SAM" id="MobiDB-lite"/>
    </source>
</evidence>
<evidence type="ECO:0000313" key="3">
    <source>
        <dbReference type="Proteomes" id="UP000326029"/>
    </source>
</evidence>
<dbReference type="EMBL" id="CP023693">
    <property type="protein sequence ID" value="QEV36549.1"/>
    <property type="molecule type" value="Genomic_DNA"/>
</dbReference>
<protein>
    <recommendedName>
        <fullName evidence="4">Integrase</fullName>
    </recommendedName>
</protein>
<name>A0ABX6BMP8_9ACTN</name>
<sequence length="64" mass="7999">MSLPELRRLIHRLTHRRPVPVDHILHWSTWRRRRQHQARISHYKRRGHTPPEADKPSRKRPLQY</sequence>
<feature type="region of interest" description="Disordered" evidence="1">
    <location>
        <begin position="36"/>
        <end position="64"/>
    </location>
</feature>
<organism evidence="2 3">
    <name type="scientific">Streptomyces cinereoruber</name>
    <dbReference type="NCBI Taxonomy" id="67260"/>
    <lineage>
        <taxon>Bacteria</taxon>
        <taxon>Bacillati</taxon>
        <taxon>Actinomycetota</taxon>
        <taxon>Actinomycetes</taxon>
        <taxon>Kitasatosporales</taxon>
        <taxon>Streptomycetaceae</taxon>
        <taxon>Streptomyces</taxon>
    </lineage>
</organism>